<sequence>MTLTCLTTTGAGDADDDVTGLAMVGTITVVVPVSRLIWRFGWAATVDVAVAAADTARRMLIAVTAVEVGIIRTVGRPLLVDGEPALPPDTAIWTCCGDCCC</sequence>
<evidence type="ECO:0000313" key="1">
    <source>
        <dbReference type="EMBL" id="CAG6445957.1"/>
    </source>
</evidence>
<accession>A0A8D8A040</accession>
<proteinExistence type="predicted"/>
<protein>
    <submittedName>
        <fullName evidence="1">(northern house mosquito) hypothetical protein</fullName>
    </submittedName>
</protein>
<organism evidence="1">
    <name type="scientific">Culex pipiens</name>
    <name type="common">House mosquito</name>
    <dbReference type="NCBI Taxonomy" id="7175"/>
    <lineage>
        <taxon>Eukaryota</taxon>
        <taxon>Metazoa</taxon>
        <taxon>Ecdysozoa</taxon>
        <taxon>Arthropoda</taxon>
        <taxon>Hexapoda</taxon>
        <taxon>Insecta</taxon>
        <taxon>Pterygota</taxon>
        <taxon>Neoptera</taxon>
        <taxon>Endopterygota</taxon>
        <taxon>Diptera</taxon>
        <taxon>Nematocera</taxon>
        <taxon>Culicoidea</taxon>
        <taxon>Culicidae</taxon>
        <taxon>Culicinae</taxon>
        <taxon>Culicini</taxon>
        <taxon>Culex</taxon>
        <taxon>Culex</taxon>
    </lineage>
</organism>
<name>A0A8D8A040_CULPI</name>
<dbReference type="EMBL" id="HBUE01005831">
    <property type="protein sequence ID" value="CAG6445945.1"/>
    <property type="molecule type" value="Transcribed_RNA"/>
</dbReference>
<dbReference type="AlphaFoldDB" id="A0A8D8A040"/>
<dbReference type="EMBL" id="HBUE01005835">
    <property type="protein sequence ID" value="CAG6445957.1"/>
    <property type="molecule type" value="Transcribed_RNA"/>
</dbReference>
<reference evidence="1" key="1">
    <citation type="submission" date="2021-05" db="EMBL/GenBank/DDBJ databases">
        <authorList>
            <person name="Alioto T."/>
            <person name="Alioto T."/>
            <person name="Gomez Garrido J."/>
        </authorList>
    </citation>
    <scope>NUCLEOTIDE SEQUENCE</scope>
</reference>